<evidence type="ECO:0000256" key="1">
    <source>
        <dbReference type="ARBA" id="ARBA00001974"/>
    </source>
</evidence>
<dbReference type="NCBIfam" id="NF004939">
    <property type="entry name" value="PRK06292.1-1"/>
    <property type="match status" value="1"/>
</dbReference>
<gene>
    <name evidence="6" type="ORF">CCZ28_12115</name>
</gene>
<feature type="domain" description="Pyridine nucleotide-disulphide oxidoreductase dimerisation" evidence="4">
    <location>
        <begin position="360"/>
        <end position="457"/>
    </location>
</feature>
<evidence type="ECO:0000313" key="6">
    <source>
        <dbReference type="EMBL" id="QDD89721.1"/>
    </source>
</evidence>
<accession>A0A4Y5W5I0</accession>
<dbReference type="PRINTS" id="PR00368">
    <property type="entry name" value="FADPNR"/>
</dbReference>
<dbReference type="SUPFAM" id="SSF55424">
    <property type="entry name" value="FAD/NAD-linked reductases, dimerisation (C-terminal) domain"/>
    <property type="match status" value="1"/>
</dbReference>
<organism evidence="6">
    <name type="scientific">Pseudomonas oryzihabitans</name>
    <dbReference type="NCBI Taxonomy" id="47885"/>
    <lineage>
        <taxon>Bacteria</taxon>
        <taxon>Pseudomonadati</taxon>
        <taxon>Pseudomonadota</taxon>
        <taxon>Gammaproteobacteria</taxon>
        <taxon>Pseudomonadales</taxon>
        <taxon>Pseudomonadaceae</taxon>
        <taxon>Pseudomonas</taxon>
    </lineage>
</organism>
<dbReference type="AlphaFoldDB" id="A0A4Y5W5I0"/>
<keyword evidence="2" id="KW-0285">Flavoprotein</keyword>
<dbReference type="GO" id="GO:0050660">
    <property type="term" value="F:flavin adenine dinucleotide binding"/>
    <property type="evidence" value="ECO:0007669"/>
    <property type="project" value="TreeGrafter"/>
</dbReference>
<dbReference type="PANTHER" id="PTHR43014">
    <property type="entry name" value="MERCURIC REDUCTASE"/>
    <property type="match status" value="1"/>
</dbReference>
<reference evidence="6" key="1">
    <citation type="submission" date="2017-05" db="EMBL/GenBank/DDBJ databases">
        <title>Complete genome sequence of Pseudomonas psychrotolerans CS51.</title>
        <authorList>
            <person name="Asaf S."/>
            <person name="Kang S.M."/>
            <person name="Lee I.J."/>
        </authorList>
    </citation>
    <scope>NUCLEOTIDE SEQUENCE [LARGE SCALE GENOMIC DNA]</scope>
    <source>
        <strain evidence="6">CS51</strain>
    </source>
</reference>
<proteinExistence type="predicted"/>
<dbReference type="GO" id="GO:0003955">
    <property type="term" value="F:NAD(P)H dehydrogenase (quinone) activity"/>
    <property type="evidence" value="ECO:0007669"/>
    <property type="project" value="TreeGrafter"/>
</dbReference>
<dbReference type="Pfam" id="PF07992">
    <property type="entry name" value="Pyr_redox_2"/>
    <property type="match status" value="1"/>
</dbReference>
<protein>
    <submittedName>
        <fullName evidence="6">Dihydrolipoyl dehydrogenase</fullName>
    </submittedName>
</protein>
<dbReference type="InterPro" id="IPR016156">
    <property type="entry name" value="FAD/NAD-linked_Rdtase_dimer_sf"/>
</dbReference>
<dbReference type="SUPFAM" id="SSF51905">
    <property type="entry name" value="FAD/NAD(P)-binding domain"/>
    <property type="match status" value="1"/>
</dbReference>
<dbReference type="Gene3D" id="3.50.50.60">
    <property type="entry name" value="FAD/NAD(P)-binding domain"/>
    <property type="match status" value="2"/>
</dbReference>
<feature type="domain" description="FAD/NAD(P)-binding" evidence="5">
    <location>
        <begin position="21"/>
        <end position="334"/>
    </location>
</feature>
<dbReference type="InterPro" id="IPR036188">
    <property type="entry name" value="FAD/NAD-bd_sf"/>
</dbReference>
<dbReference type="PANTHER" id="PTHR43014:SF4">
    <property type="entry name" value="PYRIDINE NUCLEOTIDE-DISULFIDE OXIDOREDUCTASE RCLA-RELATED"/>
    <property type="match status" value="1"/>
</dbReference>
<dbReference type="EMBL" id="CP021645">
    <property type="protein sequence ID" value="QDD89721.1"/>
    <property type="molecule type" value="Genomic_DNA"/>
</dbReference>
<dbReference type="Gene3D" id="3.30.390.30">
    <property type="match status" value="1"/>
</dbReference>
<dbReference type="RefSeq" id="WP_140218342.1">
    <property type="nucleotide sequence ID" value="NZ_CP021645.1"/>
</dbReference>
<dbReference type="Pfam" id="PF02852">
    <property type="entry name" value="Pyr_redox_dim"/>
    <property type="match status" value="1"/>
</dbReference>
<keyword evidence="3" id="KW-0274">FAD</keyword>
<dbReference type="PRINTS" id="PR00411">
    <property type="entry name" value="PNDRDTASEI"/>
</dbReference>
<evidence type="ECO:0000259" key="4">
    <source>
        <dbReference type="Pfam" id="PF02852"/>
    </source>
</evidence>
<evidence type="ECO:0000256" key="3">
    <source>
        <dbReference type="ARBA" id="ARBA00022827"/>
    </source>
</evidence>
<sequence length="483" mass="51023">MSAADERSTAVELDAVALECDVAVIGAGTAGLAAERAARRHGARTLLIDDRWAGTTCAAVGCMPSKLLIVAGEAHHEVQRASLFGIEVGDVRVDGAAVMARVRRERDHFVAATQQGFEQLPEGVAQRATARFVAPDRLQLSDGRTIRARTVVIATGSYPLVPAPFDALGDRALTNETIFELADLPRSLAVIGTGPVGLELAQAMARLGVLVTLFGQNDGLGALEDAEVKAELRQILERDLTLYLNVEVDARRQGDGVRLSWSGAANGEGDFDYVLVAAGRPPRLKGLGLETTGIELDDHGTPVYDPQTMQCGSSSIFIAGDADHDRPILHEASDEGAIAGHNAACYPEVRATLRSPRFSLIFTDPPVAVLGSPPDAGSLIGTSSYHDQGRARVEARNEGIARFYAEPGTGKLTGAAMVGPGMDHLGHLLVLALIHGETASSLLDMPFYHPTLEEGLKSGLREICKAAHSSLRDDRDQGSPSGA</sequence>
<evidence type="ECO:0000259" key="5">
    <source>
        <dbReference type="Pfam" id="PF07992"/>
    </source>
</evidence>
<dbReference type="InterPro" id="IPR004099">
    <property type="entry name" value="Pyr_nucl-diS_OxRdtase_dimer"/>
</dbReference>
<evidence type="ECO:0000256" key="2">
    <source>
        <dbReference type="ARBA" id="ARBA00022630"/>
    </source>
</evidence>
<name>A0A4Y5W5I0_9PSED</name>
<dbReference type="InterPro" id="IPR023753">
    <property type="entry name" value="FAD/NAD-binding_dom"/>
</dbReference>
<comment type="cofactor">
    <cofactor evidence="1">
        <name>FAD</name>
        <dbReference type="ChEBI" id="CHEBI:57692"/>
    </cofactor>
</comment>